<keyword evidence="2" id="KW-0812">Transmembrane</keyword>
<accession>A0AAD7ATT7</accession>
<dbReference type="GO" id="GO:0003729">
    <property type="term" value="F:mRNA binding"/>
    <property type="evidence" value="ECO:0007669"/>
    <property type="project" value="TreeGrafter"/>
</dbReference>
<keyword evidence="4" id="KW-1185">Reference proteome</keyword>
<evidence type="ECO:0008006" key="5">
    <source>
        <dbReference type="Google" id="ProtNLM"/>
    </source>
</evidence>
<gene>
    <name evidence="3" type="ORF">DFH08DRAFT_6313</name>
</gene>
<proteinExistence type="predicted"/>
<evidence type="ECO:0000256" key="1">
    <source>
        <dbReference type="SAM" id="MobiDB-lite"/>
    </source>
</evidence>
<dbReference type="PANTHER" id="PTHR47938">
    <property type="entry name" value="RESPIRATORY COMPLEX I CHAPERONE (CIA84), PUTATIVE (AFU_ORTHOLOGUE AFUA_2G06020)-RELATED"/>
    <property type="match status" value="1"/>
</dbReference>
<reference evidence="3" key="1">
    <citation type="submission" date="2023-03" db="EMBL/GenBank/DDBJ databases">
        <title>Massive genome expansion in bonnet fungi (Mycena s.s.) driven by repeated elements and novel gene families across ecological guilds.</title>
        <authorList>
            <consortium name="Lawrence Berkeley National Laboratory"/>
            <person name="Harder C.B."/>
            <person name="Miyauchi S."/>
            <person name="Viragh M."/>
            <person name="Kuo A."/>
            <person name="Thoen E."/>
            <person name="Andreopoulos B."/>
            <person name="Lu D."/>
            <person name="Skrede I."/>
            <person name="Drula E."/>
            <person name="Henrissat B."/>
            <person name="Morin E."/>
            <person name="Kohler A."/>
            <person name="Barry K."/>
            <person name="LaButti K."/>
            <person name="Morin E."/>
            <person name="Salamov A."/>
            <person name="Lipzen A."/>
            <person name="Mereny Z."/>
            <person name="Hegedus B."/>
            <person name="Baldrian P."/>
            <person name="Stursova M."/>
            <person name="Weitz H."/>
            <person name="Taylor A."/>
            <person name="Grigoriev I.V."/>
            <person name="Nagy L.G."/>
            <person name="Martin F."/>
            <person name="Kauserud H."/>
        </authorList>
    </citation>
    <scope>NUCLEOTIDE SEQUENCE</scope>
    <source>
        <strain evidence="3">CBHHK002</strain>
    </source>
</reference>
<evidence type="ECO:0000256" key="2">
    <source>
        <dbReference type="SAM" id="Phobius"/>
    </source>
</evidence>
<evidence type="ECO:0000313" key="4">
    <source>
        <dbReference type="Proteomes" id="UP001218218"/>
    </source>
</evidence>
<dbReference type="PANTHER" id="PTHR47938:SF35">
    <property type="entry name" value="PENTATRICOPEPTIDE REPEAT-CONTAINING PROTEIN 4, MITOCHONDRIAL-RELATED"/>
    <property type="match status" value="1"/>
</dbReference>
<keyword evidence="2" id="KW-1133">Transmembrane helix</keyword>
<keyword evidence="2" id="KW-0472">Membrane</keyword>
<feature type="transmembrane region" description="Helical" evidence="2">
    <location>
        <begin position="264"/>
        <end position="287"/>
    </location>
</feature>
<feature type="compositionally biased region" description="Basic and acidic residues" evidence="1">
    <location>
        <begin position="955"/>
        <end position="981"/>
    </location>
</feature>
<name>A0AAD7ATT7_9AGAR</name>
<feature type="region of interest" description="Disordered" evidence="1">
    <location>
        <begin position="954"/>
        <end position="995"/>
    </location>
</feature>
<dbReference type="EMBL" id="JARIHO010000001">
    <property type="protein sequence ID" value="KAJ7367817.1"/>
    <property type="molecule type" value="Genomic_DNA"/>
</dbReference>
<protein>
    <recommendedName>
        <fullName evidence="5">Pentatricopeptide repeat domain-containing protein</fullName>
    </recommendedName>
</protein>
<comment type="caution">
    <text evidence="3">The sequence shown here is derived from an EMBL/GenBank/DDBJ whole genome shotgun (WGS) entry which is preliminary data.</text>
</comment>
<dbReference type="Proteomes" id="UP001218218">
    <property type="component" value="Unassembled WGS sequence"/>
</dbReference>
<evidence type="ECO:0000313" key="3">
    <source>
        <dbReference type="EMBL" id="KAJ7367817.1"/>
    </source>
</evidence>
<dbReference type="AlphaFoldDB" id="A0AAD7ATT7"/>
<organism evidence="3 4">
    <name type="scientific">Mycena albidolilacea</name>
    <dbReference type="NCBI Taxonomy" id="1033008"/>
    <lineage>
        <taxon>Eukaryota</taxon>
        <taxon>Fungi</taxon>
        <taxon>Dikarya</taxon>
        <taxon>Basidiomycota</taxon>
        <taxon>Agaricomycotina</taxon>
        <taxon>Agaricomycetes</taxon>
        <taxon>Agaricomycetidae</taxon>
        <taxon>Agaricales</taxon>
        <taxon>Marasmiineae</taxon>
        <taxon>Mycenaceae</taxon>
        <taxon>Mycena</taxon>
    </lineage>
</organism>
<sequence length="995" mass="113540">MRCIWSTTASNAFRVFRPRTAALCAGFSRATSRPIPRLKFPTTTRVLVTSAALSYSHPSNSTSVEDAIDAASESSASLPNLERPSRISFAAAQAIRVCIRNGGLADGFFVLNSIRYAAHRQKGSALPFKMPGMIYSRVEFEAAALQFGPDVSQRLSAHALLHGLVRNNMAQPAFELAKLMMAEGVALRSVTMQAVLEALVSTDAPRRRVSRGLPFTPPDPTMPLKRASDVLVLRPSAMADQRTRFALQLMFLARRHRQRRTETMFKLFLAASLLHGELIIFSLLFGWTCRDWQTAYALESNLEALPDDDELQSSGQVMAARRRLAHLRSEAIFPDSQSLESALVVINTILDRDGALKPTHDRLVALQALGNLAGLLDRKQIPFAEISSLLSAMYKCPRVDDEIWIVGDGGCPERIKAHTYFHRVLLDLIHSLPNKPPSIRHPRVAPDALIRNRRYAMLPPLNQSGYNALLHYALRHRLSPALADTVLSHMTTKRWKPILPDIVTANILIRSGTLIRRYDIVNELLEKYNLTYILHIPPQPIPLSTEPLPDSQIPLPSVLALQDRTEIAVDTTRLSRRMGRIRRERMEIPLLRSPKADVHTLTSYIAYLTARGRPREVKRLLFALFPELDTTKYPTNSERPEDRSLGRKGLLTTYRRAISFGPVFLTAVLNALHKSRQLALADRVWQLAKKAERHSWQRILLPHCKPWILEPHAYTIMLHCYGELAHRQDPWTVHLPPQRLNRRTASGSAWATFRYECQKLPLSLPPTQVRDVLTRVMSEAALGVFRRLMNLRREHAKVPELHSWLAEKDIPKPDVRFFNAALRAFRSRAPAMGKGWHRRQLRDAKFILEFKGVLPNVGIWNPRLHEVAEAMIQAGYALPRGLRPLFVGRLAGLNHPIVRRPDHAPWAYRPQKVHPWQRYRLPTPKEKGLPISRAYPQLRVVIQQRKWKRWIRKRERPERRRSERRRSLESTRRRSERRRSLESTTESNTGMVVSN</sequence>